<dbReference type="AlphaFoldDB" id="A0A822Z528"/>
<name>A0A822Z528_NELNU</name>
<accession>A0A822Z528</accession>
<feature type="compositionally biased region" description="Polar residues" evidence="1">
    <location>
        <begin position="1"/>
        <end position="11"/>
    </location>
</feature>
<evidence type="ECO:0000313" key="3">
    <source>
        <dbReference type="Proteomes" id="UP000607653"/>
    </source>
</evidence>
<dbReference type="Proteomes" id="UP000607653">
    <property type="component" value="Unassembled WGS sequence"/>
</dbReference>
<gene>
    <name evidence="2" type="ORF">HUJ06_014505</name>
</gene>
<comment type="caution">
    <text evidence="2">The sequence shown here is derived from an EMBL/GenBank/DDBJ whole genome shotgun (WGS) entry which is preliminary data.</text>
</comment>
<feature type="region of interest" description="Disordered" evidence="1">
    <location>
        <begin position="1"/>
        <end position="34"/>
    </location>
</feature>
<proteinExistence type="predicted"/>
<organism evidence="2 3">
    <name type="scientific">Nelumbo nucifera</name>
    <name type="common">Sacred lotus</name>
    <dbReference type="NCBI Taxonomy" id="4432"/>
    <lineage>
        <taxon>Eukaryota</taxon>
        <taxon>Viridiplantae</taxon>
        <taxon>Streptophyta</taxon>
        <taxon>Embryophyta</taxon>
        <taxon>Tracheophyta</taxon>
        <taxon>Spermatophyta</taxon>
        <taxon>Magnoliopsida</taxon>
        <taxon>Proteales</taxon>
        <taxon>Nelumbonaceae</taxon>
        <taxon>Nelumbo</taxon>
    </lineage>
</organism>
<evidence type="ECO:0000313" key="2">
    <source>
        <dbReference type="EMBL" id="DAD40182.1"/>
    </source>
</evidence>
<reference evidence="2 3" key="1">
    <citation type="journal article" date="2020" name="Mol. Biol. Evol.">
        <title>Distinct Expression and Methylation Patterns for Genes with Different Fates following a Single Whole-Genome Duplication in Flowering Plants.</title>
        <authorList>
            <person name="Shi T."/>
            <person name="Rahmani R.S."/>
            <person name="Gugger P.F."/>
            <person name="Wang M."/>
            <person name="Li H."/>
            <person name="Zhang Y."/>
            <person name="Li Z."/>
            <person name="Wang Q."/>
            <person name="Van de Peer Y."/>
            <person name="Marchal K."/>
            <person name="Chen J."/>
        </authorList>
    </citation>
    <scope>NUCLEOTIDE SEQUENCE [LARGE SCALE GENOMIC DNA]</scope>
    <source>
        <tissue evidence="2">Leaf</tissue>
    </source>
</reference>
<dbReference type="EMBL" id="DUZY01000005">
    <property type="protein sequence ID" value="DAD40182.1"/>
    <property type="molecule type" value="Genomic_DNA"/>
</dbReference>
<evidence type="ECO:0000256" key="1">
    <source>
        <dbReference type="SAM" id="MobiDB-lite"/>
    </source>
</evidence>
<feature type="compositionally biased region" description="Basic and acidic residues" evidence="1">
    <location>
        <begin position="22"/>
        <end position="34"/>
    </location>
</feature>
<protein>
    <submittedName>
        <fullName evidence="2">Uncharacterized protein</fullName>
    </submittedName>
</protein>
<keyword evidence="3" id="KW-1185">Reference proteome</keyword>
<sequence>MKATAQHQNLQGRVLYQNPYIKEQKEKTKDKGEE</sequence>